<evidence type="ECO:0000256" key="3">
    <source>
        <dbReference type="SAM" id="Coils"/>
    </source>
</evidence>
<evidence type="ECO:0000259" key="4">
    <source>
        <dbReference type="Pfam" id="PF25975"/>
    </source>
</evidence>
<dbReference type="InterPro" id="IPR050465">
    <property type="entry name" value="UPF0194_transport"/>
</dbReference>
<reference evidence="6 7" key="1">
    <citation type="submission" date="2018-09" db="EMBL/GenBank/DDBJ databases">
        <title>Genomic Encyclopedia of Archaeal and Bacterial Type Strains, Phase II (KMG-II): from individual species to whole genera.</title>
        <authorList>
            <person name="Goeker M."/>
        </authorList>
    </citation>
    <scope>NUCLEOTIDE SEQUENCE [LARGE SCALE GENOMIC DNA]</scope>
    <source>
        <strain evidence="6 7">DSM 27148</strain>
    </source>
</reference>
<dbReference type="OrthoDB" id="1522431at2"/>
<protein>
    <submittedName>
        <fullName evidence="6">RND family efflux transporter MFP subunit</fullName>
    </submittedName>
</protein>
<feature type="coiled-coil region" evidence="3">
    <location>
        <begin position="187"/>
        <end position="221"/>
    </location>
</feature>
<accession>A0A419W8B0</accession>
<proteinExistence type="predicted"/>
<evidence type="ECO:0000259" key="5">
    <source>
        <dbReference type="Pfam" id="PF25990"/>
    </source>
</evidence>
<evidence type="ECO:0000256" key="2">
    <source>
        <dbReference type="ARBA" id="ARBA00023054"/>
    </source>
</evidence>
<dbReference type="Proteomes" id="UP000283387">
    <property type="component" value="Unassembled WGS sequence"/>
</dbReference>
<feature type="domain" description="CzcB-like C-terminal circularly permuted SH3-like" evidence="4">
    <location>
        <begin position="350"/>
        <end position="398"/>
    </location>
</feature>
<dbReference type="GO" id="GO:0030313">
    <property type="term" value="C:cell envelope"/>
    <property type="evidence" value="ECO:0007669"/>
    <property type="project" value="UniProtKB-SubCell"/>
</dbReference>
<gene>
    <name evidence="6" type="ORF">BC643_2047</name>
</gene>
<dbReference type="AlphaFoldDB" id="A0A419W8B0"/>
<sequence length="410" mass="45947">MKKKKLMVAGSIAAIIIIAASVILLESTESGSSKLIKRGTLKAAVTGRGEVQGENSVRIELASVLRDNQLRVWSFKINDLIPEGKKVKKGDFIAQLDPSQLVSNMRERQTEKEKFDADLRNAIIDSTVNLTAKREDIVNARLELQYKQIDLDMAEFESGAEKRKATMAYQKAQIALDKSKRDYLLEKNRMKTRILRYESRAKQLQEVIDKFQRALAELRITSPGDGIVMISEDFLGKKLTKDSRISTWMPLLATLPDMSSAIVETYIKEIDITKISLGDSAQIAVDAIPNKLFTGKVIKVANMGEDKSGFDMKVFRVVIRFDNVDNDLKPGMTCNNDIIFAAYENQLLAPLKAIFTKGTDRIVYLKRKGEIIEQPVKTGAEDEENVVILNGLQEGDRVLLYQPSSEEIKG</sequence>
<dbReference type="Pfam" id="PF25975">
    <property type="entry name" value="CzcB_C"/>
    <property type="match status" value="1"/>
</dbReference>
<evidence type="ECO:0000256" key="1">
    <source>
        <dbReference type="ARBA" id="ARBA00004196"/>
    </source>
</evidence>
<dbReference type="RefSeq" id="WP_120272964.1">
    <property type="nucleotide sequence ID" value="NZ_RAPN01000001.1"/>
</dbReference>
<dbReference type="Gene3D" id="2.40.30.170">
    <property type="match status" value="1"/>
</dbReference>
<comment type="subcellular location">
    <subcellularLocation>
        <location evidence="1">Cell envelope</location>
    </subcellularLocation>
</comment>
<evidence type="ECO:0000313" key="6">
    <source>
        <dbReference type="EMBL" id="RKD91685.1"/>
    </source>
</evidence>
<name>A0A419W8B0_9BACT</name>
<dbReference type="InterPro" id="IPR058649">
    <property type="entry name" value="CzcB_C"/>
</dbReference>
<organism evidence="6 7">
    <name type="scientific">Mangrovibacterium diazotrophicum</name>
    <dbReference type="NCBI Taxonomy" id="1261403"/>
    <lineage>
        <taxon>Bacteria</taxon>
        <taxon>Pseudomonadati</taxon>
        <taxon>Bacteroidota</taxon>
        <taxon>Bacteroidia</taxon>
        <taxon>Marinilabiliales</taxon>
        <taxon>Prolixibacteraceae</taxon>
        <taxon>Mangrovibacterium</taxon>
    </lineage>
</organism>
<dbReference type="PANTHER" id="PTHR32347">
    <property type="entry name" value="EFFLUX SYSTEM COMPONENT YKNX-RELATED"/>
    <property type="match status" value="1"/>
</dbReference>
<dbReference type="EMBL" id="RAPN01000001">
    <property type="protein sequence ID" value="RKD91685.1"/>
    <property type="molecule type" value="Genomic_DNA"/>
</dbReference>
<keyword evidence="2 3" id="KW-0175">Coiled coil</keyword>
<dbReference type="Gene3D" id="2.40.420.20">
    <property type="match status" value="1"/>
</dbReference>
<keyword evidence="7" id="KW-1185">Reference proteome</keyword>
<dbReference type="Pfam" id="PF25990">
    <property type="entry name" value="Beta-barrel_YknX"/>
    <property type="match status" value="1"/>
</dbReference>
<feature type="domain" description="YknX-like beta-barrel" evidence="5">
    <location>
        <begin position="262"/>
        <end position="335"/>
    </location>
</feature>
<dbReference type="InterPro" id="IPR058636">
    <property type="entry name" value="Beta-barrel_YknX"/>
</dbReference>
<comment type="caution">
    <text evidence="6">The sequence shown here is derived from an EMBL/GenBank/DDBJ whole genome shotgun (WGS) entry which is preliminary data.</text>
</comment>
<evidence type="ECO:0000313" key="7">
    <source>
        <dbReference type="Proteomes" id="UP000283387"/>
    </source>
</evidence>